<sequence length="46" mass="5436">MDSNSETKLKLINNMELINNIKINKQYEILKLQAENSLLFFCKYGK</sequence>
<dbReference type="AlphaFoldDB" id="A0A069ABC2"/>
<name>A0A069ABC2_CLODI</name>
<protein>
    <submittedName>
        <fullName evidence="1">Uncharacterized protein</fullName>
    </submittedName>
</protein>
<reference evidence="1" key="1">
    <citation type="submission" date="2014-07" db="EMBL/GenBank/DDBJ databases">
        <authorList>
            <person name="Monot Marc"/>
        </authorList>
    </citation>
    <scope>NUCLEOTIDE SEQUENCE</scope>
    <source>
        <strain evidence="1">7032994</strain>
    </source>
</reference>
<proteinExistence type="predicted"/>
<evidence type="ECO:0000313" key="1">
    <source>
        <dbReference type="EMBL" id="CDS85760.1"/>
    </source>
</evidence>
<accession>A0A069ABC2</accession>
<dbReference type="EMBL" id="LK932392">
    <property type="protein sequence ID" value="CDS85760.1"/>
    <property type="molecule type" value="Genomic_DNA"/>
</dbReference>
<gene>
    <name evidence="1" type="ORF">BN1097_540030</name>
</gene>
<organism evidence="1">
    <name type="scientific">Clostridioides difficile</name>
    <name type="common">Peptoclostridium difficile</name>
    <dbReference type="NCBI Taxonomy" id="1496"/>
    <lineage>
        <taxon>Bacteria</taxon>
        <taxon>Bacillati</taxon>
        <taxon>Bacillota</taxon>
        <taxon>Clostridia</taxon>
        <taxon>Peptostreptococcales</taxon>
        <taxon>Peptostreptococcaceae</taxon>
        <taxon>Clostridioides</taxon>
    </lineage>
</organism>